<proteinExistence type="predicted"/>
<evidence type="ECO:0000313" key="2">
    <source>
        <dbReference type="Proteomes" id="UP000005239"/>
    </source>
</evidence>
<organism evidence="1 2">
    <name type="scientific">Pristionchus pacificus</name>
    <name type="common">Parasitic nematode worm</name>
    <dbReference type="NCBI Taxonomy" id="54126"/>
    <lineage>
        <taxon>Eukaryota</taxon>
        <taxon>Metazoa</taxon>
        <taxon>Ecdysozoa</taxon>
        <taxon>Nematoda</taxon>
        <taxon>Chromadorea</taxon>
        <taxon>Rhabditida</taxon>
        <taxon>Rhabditina</taxon>
        <taxon>Diplogasteromorpha</taxon>
        <taxon>Diplogasteroidea</taxon>
        <taxon>Neodiplogasteridae</taxon>
        <taxon>Pristionchus</taxon>
    </lineage>
</organism>
<keyword evidence="2" id="KW-1185">Reference proteome</keyword>
<accession>A0A8R1Z3R6</accession>
<reference evidence="2" key="1">
    <citation type="journal article" date="2008" name="Nat. Genet.">
        <title>The Pristionchus pacificus genome provides a unique perspective on nematode lifestyle and parasitism.</title>
        <authorList>
            <person name="Dieterich C."/>
            <person name="Clifton S.W."/>
            <person name="Schuster L.N."/>
            <person name="Chinwalla A."/>
            <person name="Delehaunty K."/>
            <person name="Dinkelacker I."/>
            <person name="Fulton L."/>
            <person name="Fulton R."/>
            <person name="Godfrey J."/>
            <person name="Minx P."/>
            <person name="Mitreva M."/>
            <person name="Roeseler W."/>
            <person name="Tian H."/>
            <person name="Witte H."/>
            <person name="Yang S.P."/>
            <person name="Wilson R.K."/>
            <person name="Sommer R.J."/>
        </authorList>
    </citation>
    <scope>NUCLEOTIDE SEQUENCE [LARGE SCALE GENOMIC DNA]</scope>
    <source>
        <strain evidence="2">PS312</strain>
    </source>
</reference>
<sequence>MPTLSKQCSPCQLELENQHEKEREVGGHRQNLQGIMVKGEGHESKLVGPTTTCLHPAVTTVISTAVDSVLSLN</sequence>
<name>A0A2A6BP06_PRIPA</name>
<dbReference type="AlphaFoldDB" id="A0A2A6BP06"/>
<dbReference type="EnsemblMetazoa" id="PPA44011.1">
    <property type="protein sequence ID" value="PPA44011.1"/>
    <property type="gene ID" value="WBGene00282380"/>
</dbReference>
<accession>A0A2A6BP06</accession>
<dbReference type="Proteomes" id="UP000005239">
    <property type="component" value="Unassembled WGS sequence"/>
</dbReference>
<gene>
    <name evidence="1" type="primary">WBGene00282380</name>
</gene>
<protein>
    <submittedName>
        <fullName evidence="1">Uncharacterized protein</fullName>
    </submittedName>
</protein>
<evidence type="ECO:0000313" key="1">
    <source>
        <dbReference type="EnsemblMetazoa" id="PPA44011.1"/>
    </source>
</evidence>
<reference evidence="1" key="2">
    <citation type="submission" date="2022-06" db="UniProtKB">
        <authorList>
            <consortium name="EnsemblMetazoa"/>
        </authorList>
    </citation>
    <scope>IDENTIFICATION</scope>
    <source>
        <strain evidence="1">PS312</strain>
    </source>
</reference>